<dbReference type="Proteomes" id="UP000504635">
    <property type="component" value="Unplaced"/>
</dbReference>
<evidence type="ECO:0000313" key="11">
    <source>
        <dbReference type="RefSeq" id="XP_030762448.1"/>
    </source>
</evidence>
<feature type="binding site" evidence="7">
    <location>
        <position position="643"/>
    </location>
    <ligand>
        <name>Zn(2+)</name>
        <dbReference type="ChEBI" id="CHEBI:29105"/>
        <label>1</label>
    </ligand>
</feature>
<dbReference type="GeneID" id="115887218"/>
<dbReference type="InterPro" id="IPR023174">
    <property type="entry name" value="PDEase_CS"/>
</dbReference>
<evidence type="ECO:0000256" key="6">
    <source>
        <dbReference type="PIRSR" id="PIRSR623088-2"/>
    </source>
</evidence>
<feature type="binding site" evidence="6">
    <location>
        <position position="753"/>
    </location>
    <ligand>
        <name>AMP</name>
        <dbReference type="ChEBI" id="CHEBI:456215"/>
    </ligand>
</feature>
<feature type="binding site" evidence="7">
    <location>
        <position position="608"/>
    </location>
    <ligand>
        <name>Zn(2+)</name>
        <dbReference type="ChEBI" id="CHEBI:29105"/>
        <label>1</label>
    </ligand>
</feature>
<feature type="binding site" evidence="6">
    <location>
        <position position="805"/>
    </location>
    <ligand>
        <name>AMP</name>
        <dbReference type="ChEBI" id="CHEBI:456215"/>
    </ligand>
</feature>
<dbReference type="PROSITE" id="PS00126">
    <property type="entry name" value="PDEASE_I_1"/>
    <property type="match status" value="1"/>
</dbReference>
<dbReference type="InParanoid" id="A0A6J2YET7"/>
<feature type="binding site" evidence="7">
    <location>
        <position position="753"/>
    </location>
    <ligand>
        <name>Zn(2+)</name>
        <dbReference type="ChEBI" id="CHEBI:29105"/>
        <label>1</label>
    </ligand>
</feature>
<dbReference type="FunFam" id="1.10.1300.10:FF:000003">
    <property type="entry name" value="Phosphodiesterase"/>
    <property type="match status" value="1"/>
</dbReference>
<dbReference type="GO" id="GO:0046872">
    <property type="term" value="F:metal ion binding"/>
    <property type="evidence" value="ECO:0007669"/>
    <property type="project" value="UniProtKB-KW"/>
</dbReference>
<feature type="binding site" evidence="6">
    <location>
        <begin position="604"/>
        <end position="608"/>
    </location>
    <ligand>
        <name>AMP</name>
        <dbReference type="ChEBI" id="CHEBI:456215"/>
    </ligand>
</feature>
<feature type="binding site" evidence="7">
    <location>
        <position position="643"/>
    </location>
    <ligand>
        <name>Zn(2+)</name>
        <dbReference type="ChEBI" id="CHEBI:29105"/>
        <label>2</label>
    </ligand>
</feature>
<evidence type="ECO:0000256" key="8">
    <source>
        <dbReference type="RuleBase" id="RU363067"/>
    </source>
</evidence>
<dbReference type="SUPFAM" id="SSF55781">
    <property type="entry name" value="GAF domain-like"/>
    <property type="match status" value="2"/>
</dbReference>
<name>A0A6J2YET7_SITOR</name>
<dbReference type="AlphaFoldDB" id="A0A6J2YET7"/>
<evidence type="ECO:0000256" key="1">
    <source>
        <dbReference type="ARBA" id="ARBA00007648"/>
    </source>
</evidence>
<evidence type="ECO:0000256" key="2">
    <source>
        <dbReference type="ARBA" id="ARBA00022535"/>
    </source>
</evidence>
<dbReference type="CDD" id="cd00077">
    <property type="entry name" value="HDc"/>
    <property type="match status" value="1"/>
</dbReference>
<evidence type="ECO:0000256" key="5">
    <source>
        <dbReference type="PIRSR" id="PIRSR623088-1"/>
    </source>
</evidence>
<dbReference type="GO" id="GO:0007165">
    <property type="term" value="P:signal transduction"/>
    <property type="evidence" value="ECO:0007669"/>
    <property type="project" value="InterPro"/>
</dbReference>
<dbReference type="Pfam" id="PF01590">
    <property type="entry name" value="GAF"/>
    <property type="match status" value="1"/>
</dbReference>
<evidence type="ECO:0000256" key="7">
    <source>
        <dbReference type="PIRSR" id="PIRSR623088-3"/>
    </source>
</evidence>
<dbReference type="SMART" id="SM00471">
    <property type="entry name" value="HDc"/>
    <property type="match status" value="1"/>
</dbReference>
<keyword evidence="10" id="KW-1185">Reference proteome</keyword>
<reference evidence="11" key="1">
    <citation type="submission" date="2025-08" db="UniProtKB">
        <authorList>
            <consortium name="RefSeq"/>
        </authorList>
    </citation>
    <scope>IDENTIFICATION</scope>
    <source>
        <tissue evidence="11">Gonads</tissue>
    </source>
</reference>
<accession>A0A6J2YET7</accession>
<dbReference type="Pfam" id="PF00233">
    <property type="entry name" value="PDEase_I"/>
    <property type="match status" value="1"/>
</dbReference>
<dbReference type="Gene3D" id="1.10.1300.10">
    <property type="entry name" value="3'5'-cyclic nucleotide phosphodiesterase, catalytic domain"/>
    <property type="match status" value="1"/>
</dbReference>
<sequence>MNFNMNSNFLVERTFDGLSKLEPHEECNQHKVQVVVTPVNGREGSAEIRIMGGTTNWTDSELRRNSNYSDSHISIFSGNSSNNLTSDAVTDFLSKHPEFLENYIMKEVKIDQVERWIIRKSRRDCRSSDVEEQGERNLSLSSLRMSRSFSYPHGWKYSVHADKQEMLESLTHRLEEKPTQNHVLWELSKCICSAVGADGFKLFVVPQHPDKENLKLFAVTTSENGRLELNSTQNELIPLQVAGTKEPLRLTKDIDDDRFQIGVSGEDDVAHILGQPILQPNGELLAVLLLWRNSSREPYYKEDEEIAASYLVWGGIALHYAHLYLNMNQQKDLNDFLLIVVKSIFQDMVSMDMLILKIMNFAQRLVNADRASLFLLDSKNKELYATIFDIGVEGNIDEMDGNKKLSKNNKEIRFPLGTGIAGQVAMTGEILNIKDAYSDERFNRTVDQITGYTTKSILCMPIYIKGSIIGVVQMVNKHAGFFNENDEAAFETFAVYCGLALHHAKLYDKIKKSEQKYKVALEVLSYHNTCTDDELTSALEAGIPDDLTGLDDYYFNPFTLNDSKKVRQSISMFIDLFGLAHFDKECLVRFVLTVKKNYRKVPYHNWTHGFSVANSMYCVLKRTASRFNKNEGLALFVGALCHDLDHRGKNNKFMSDTASPLAAIYSTSTMEHHHFNQTVTILQQEGHNIFGKLSSCDYKQVLGLLKHSILATDLALFFPYKAKLTKIIEDKIFSWSNAEHRLLLQAISMTGTDLSASAKPWYIQEQTVKIIFEEFYQQGDAERDAGREPIPMMDRQQPDQQAASQVGFLNGICLPCYRLLSELIPECKPLLEMCEENLQRWKQLAESVKSSSATEGE</sequence>
<feature type="active site" description="Proton donor" evidence="5">
    <location>
        <position position="604"/>
    </location>
</feature>
<organism evidence="10 11">
    <name type="scientific">Sitophilus oryzae</name>
    <name type="common">Rice weevil</name>
    <name type="synonym">Curculio oryzae</name>
    <dbReference type="NCBI Taxonomy" id="7048"/>
    <lineage>
        <taxon>Eukaryota</taxon>
        <taxon>Metazoa</taxon>
        <taxon>Ecdysozoa</taxon>
        <taxon>Arthropoda</taxon>
        <taxon>Hexapoda</taxon>
        <taxon>Insecta</taxon>
        <taxon>Pterygota</taxon>
        <taxon>Neoptera</taxon>
        <taxon>Endopterygota</taxon>
        <taxon>Coleoptera</taxon>
        <taxon>Polyphaga</taxon>
        <taxon>Cucujiformia</taxon>
        <taxon>Curculionidae</taxon>
        <taxon>Dryophthorinae</taxon>
        <taxon>Sitophilus</taxon>
    </lineage>
</organism>
<keyword evidence="2" id="KW-0140">cGMP</keyword>
<dbReference type="PANTHER" id="PTHR11347">
    <property type="entry name" value="CYCLIC NUCLEOTIDE PHOSPHODIESTERASE"/>
    <property type="match status" value="1"/>
</dbReference>
<dbReference type="InterPro" id="IPR003607">
    <property type="entry name" value="HD/PDEase_dom"/>
</dbReference>
<dbReference type="SMART" id="SM00065">
    <property type="entry name" value="GAF"/>
    <property type="match status" value="2"/>
</dbReference>
<gene>
    <name evidence="11" type="primary">LOC115887218</name>
</gene>
<keyword evidence="3 7" id="KW-0479">Metal-binding</keyword>
<feature type="binding site" evidence="6">
    <location>
        <position position="643"/>
    </location>
    <ligand>
        <name>AMP</name>
        <dbReference type="ChEBI" id="CHEBI:456215"/>
    </ligand>
</feature>
<dbReference type="InterPro" id="IPR023088">
    <property type="entry name" value="PDEase"/>
</dbReference>
<dbReference type="InterPro" id="IPR029016">
    <property type="entry name" value="GAF-like_dom_sf"/>
</dbReference>
<feature type="domain" description="PDEase" evidence="9">
    <location>
        <begin position="531"/>
        <end position="848"/>
    </location>
</feature>
<dbReference type="InterPro" id="IPR003018">
    <property type="entry name" value="GAF"/>
</dbReference>
<dbReference type="PRINTS" id="PR00387">
    <property type="entry name" value="PDIESTERASE1"/>
</dbReference>
<dbReference type="Gene3D" id="3.30.450.40">
    <property type="match status" value="2"/>
</dbReference>
<dbReference type="GO" id="GO:0004114">
    <property type="term" value="F:3',5'-cyclic-nucleotide phosphodiesterase activity"/>
    <property type="evidence" value="ECO:0007669"/>
    <property type="project" value="InterPro"/>
</dbReference>
<comment type="cofactor">
    <cofactor evidence="8">
        <name>a divalent metal cation</name>
        <dbReference type="ChEBI" id="CHEBI:60240"/>
    </cofactor>
    <text evidence="8">Binds 2 divalent metal cations per subunit. Site 1 may preferentially bind zinc ions, while site 2 has a preference for magnesium and/or manganese ions.</text>
</comment>
<dbReference type="InterPro" id="IPR002073">
    <property type="entry name" value="PDEase_catalytic_dom"/>
</dbReference>
<feature type="binding site" evidence="7">
    <location>
        <position position="642"/>
    </location>
    <ligand>
        <name>Zn(2+)</name>
        <dbReference type="ChEBI" id="CHEBI:29105"/>
        <label>1</label>
    </ligand>
</feature>
<evidence type="ECO:0000256" key="3">
    <source>
        <dbReference type="ARBA" id="ARBA00022723"/>
    </source>
</evidence>
<dbReference type="RefSeq" id="XP_030762448.1">
    <property type="nucleotide sequence ID" value="XM_030906588.1"/>
</dbReference>
<proteinExistence type="inferred from homology"/>
<keyword evidence="4 8" id="KW-0378">Hydrolase</keyword>
<dbReference type="InterPro" id="IPR036971">
    <property type="entry name" value="PDEase_catalytic_dom_sf"/>
</dbReference>
<dbReference type="FunFam" id="3.30.450.40:FF:000067">
    <property type="entry name" value="Phosphodiesterase"/>
    <property type="match status" value="1"/>
</dbReference>
<dbReference type="OrthoDB" id="295473at2759"/>
<dbReference type="SUPFAM" id="SSF109604">
    <property type="entry name" value="HD-domain/PDEase-like"/>
    <property type="match status" value="1"/>
</dbReference>
<dbReference type="KEGG" id="soy:115887218"/>
<comment type="similarity">
    <text evidence="1 8">Belongs to the cyclic nucleotide phosphodiesterase family.</text>
</comment>
<dbReference type="PROSITE" id="PS51845">
    <property type="entry name" value="PDEASE_I_2"/>
    <property type="match status" value="1"/>
</dbReference>
<evidence type="ECO:0000256" key="4">
    <source>
        <dbReference type="ARBA" id="ARBA00022801"/>
    </source>
</evidence>
<protein>
    <recommendedName>
        <fullName evidence="8">Phosphodiesterase</fullName>
        <ecNumber evidence="8">3.1.4.-</ecNumber>
    </recommendedName>
</protein>
<evidence type="ECO:0000313" key="10">
    <source>
        <dbReference type="Proteomes" id="UP000504635"/>
    </source>
</evidence>
<dbReference type="EC" id="3.1.4.-" evidence="8"/>
<evidence type="ECO:0000259" key="9">
    <source>
        <dbReference type="PROSITE" id="PS51845"/>
    </source>
</evidence>